<gene>
    <name evidence="2" type="ORF">CEW89_04260</name>
</gene>
<keyword evidence="3" id="KW-1185">Reference proteome</keyword>
<proteinExistence type="predicted"/>
<organism evidence="2 3">
    <name type="scientific">Celeribacter ethanolicus</name>
    <dbReference type="NCBI Taxonomy" id="1758178"/>
    <lineage>
        <taxon>Bacteria</taxon>
        <taxon>Pseudomonadati</taxon>
        <taxon>Pseudomonadota</taxon>
        <taxon>Alphaproteobacteria</taxon>
        <taxon>Rhodobacterales</taxon>
        <taxon>Roseobacteraceae</taxon>
        <taxon>Celeribacter</taxon>
    </lineage>
</organism>
<protein>
    <submittedName>
        <fullName evidence="2">Uncharacterized protein</fullName>
    </submittedName>
</protein>
<evidence type="ECO:0000313" key="3">
    <source>
        <dbReference type="Proteomes" id="UP000217935"/>
    </source>
</evidence>
<reference evidence="2 3" key="1">
    <citation type="submission" date="2017-06" db="EMBL/GenBank/DDBJ databases">
        <title>Celeribacter sp. TSPH2 complete genome sequence.</title>
        <authorList>
            <person name="Woo J.-H."/>
            <person name="Kim H.-S."/>
        </authorList>
    </citation>
    <scope>NUCLEOTIDE SEQUENCE [LARGE SCALE GENOMIC DNA]</scope>
    <source>
        <strain evidence="2 3">TSPH2</strain>
    </source>
</reference>
<dbReference type="OrthoDB" id="7864706at2"/>
<feature type="compositionally biased region" description="Low complexity" evidence="1">
    <location>
        <begin position="112"/>
        <end position="122"/>
    </location>
</feature>
<name>A0A291G8H4_9RHOB</name>
<evidence type="ECO:0000256" key="1">
    <source>
        <dbReference type="SAM" id="MobiDB-lite"/>
    </source>
</evidence>
<feature type="compositionally biased region" description="Acidic residues" evidence="1">
    <location>
        <begin position="123"/>
        <end position="136"/>
    </location>
</feature>
<dbReference type="Proteomes" id="UP000217935">
    <property type="component" value="Chromosome"/>
</dbReference>
<feature type="region of interest" description="Disordered" evidence="1">
    <location>
        <begin position="67"/>
        <end position="136"/>
    </location>
</feature>
<accession>A0A291G8H4</accession>
<dbReference type="AlphaFoldDB" id="A0A291G8H4"/>
<dbReference type="RefSeq" id="WP_096805018.1">
    <property type="nucleotide sequence ID" value="NZ_CP022196.1"/>
</dbReference>
<dbReference type="EMBL" id="CP022196">
    <property type="protein sequence ID" value="ATG46843.1"/>
    <property type="molecule type" value="Genomic_DNA"/>
</dbReference>
<dbReference type="KEGG" id="ceh:CEW89_04260"/>
<sequence>MNFLPYDRIRPGQWALPFTGSLLFHGAALLLFSTASLAIIPPKEEEPELLISLEILDLESFGETAPIAEKSGNIPDTGEDGNPDGALTPPEESAIEESVAEQAAPEEPTPEDPVTGDPVSETPEIEEPEAEDPVEAPVEEIADTPEDTAEPPPAVAPEIAVPLSGLSLPTEQSLVQDNFVSPLAETGGFAPSPFSGDISLEAPDSLFTQPPLPDSPLALAALEPPSVPAPAASLTGPGAPLANASAADLTIGQLLIRIRTSEAPRCTLALPRRGTDGQVGLSLIGADRAALDAYGAEILAGMDTVQRVREEVDPRQCAALDALTLTESYPAARIGFSLASTSVQSGDTVEARISGAGGLDIAVLLIDDNGVVQDLARFTTIEDGVPVISAPVARVGDGRETRQILMVLGGDGPFDLTDMDGRTAEEVFSSLDRDQLRQSAFAMASFDVR</sequence>
<dbReference type="STRING" id="1758178.GCA_001550095_02692"/>
<evidence type="ECO:0000313" key="2">
    <source>
        <dbReference type="EMBL" id="ATG46843.1"/>
    </source>
</evidence>